<reference evidence="1" key="1">
    <citation type="submission" date="2020-07" db="EMBL/GenBank/DDBJ databases">
        <title>Genome sequence and genetic diversity analysis of an under-domesticated orphan crop, white fonio (Digitaria exilis).</title>
        <authorList>
            <person name="Bennetzen J.L."/>
            <person name="Chen S."/>
            <person name="Ma X."/>
            <person name="Wang X."/>
            <person name="Yssel A.E.J."/>
            <person name="Chaluvadi S.R."/>
            <person name="Johnson M."/>
            <person name="Gangashetty P."/>
            <person name="Hamidou F."/>
            <person name="Sanogo M.D."/>
            <person name="Zwaenepoel A."/>
            <person name="Wallace J."/>
            <person name="Van De Peer Y."/>
            <person name="Van Deynze A."/>
        </authorList>
    </citation>
    <scope>NUCLEOTIDE SEQUENCE</scope>
    <source>
        <tissue evidence="1">Leaves</tissue>
    </source>
</reference>
<dbReference type="AlphaFoldDB" id="A0A835EKE9"/>
<keyword evidence="2" id="KW-1185">Reference proteome</keyword>
<comment type="caution">
    <text evidence="1">The sequence shown here is derived from an EMBL/GenBank/DDBJ whole genome shotgun (WGS) entry which is preliminary data.</text>
</comment>
<sequence length="55" mass="6431">MAAVVVAVEAAVASGAYRDKRAYLVRSLYWRLRAGLRRLQSERAGRWRRGGRWRR</sequence>
<organism evidence="1 2">
    <name type="scientific">Digitaria exilis</name>
    <dbReference type="NCBI Taxonomy" id="1010633"/>
    <lineage>
        <taxon>Eukaryota</taxon>
        <taxon>Viridiplantae</taxon>
        <taxon>Streptophyta</taxon>
        <taxon>Embryophyta</taxon>
        <taxon>Tracheophyta</taxon>
        <taxon>Spermatophyta</taxon>
        <taxon>Magnoliopsida</taxon>
        <taxon>Liliopsida</taxon>
        <taxon>Poales</taxon>
        <taxon>Poaceae</taxon>
        <taxon>PACMAD clade</taxon>
        <taxon>Panicoideae</taxon>
        <taxon>Panicodae</taxon>
        <taxon>Paniceae</taxon>
        <taxon>Anthephorinae</taxon>
        <taxon>Digitaria</taxon>
    </lineage>
</organism>
<evidence type="ECO:0000313" key="1">
    <source>
        <dbReference type="EMBL" id="KAF8696988.1"/>
    </source>
</evidence>
<name>A0A835EKE9_9POAL</name>
<dbReference type="EMBL" id="JACEFO010001880">
    <property type="protein sequence ID" value="KAF8696988.1"/>
    <property type="molecule type" value="Genomic_DNA"/>
</dbReference>
<protein>
    <submittedName>
        <fullName evidence="1">Uncharacterized protein</fullName>
    </submittedName>
</protein>
<gene>
    <name evidence="1" type="ORF">HU200_036635</name>
</gene>
<proteinExistence type="predicted"/>
<accession>A0A835EKE9</accession>
<evidence type="ECO:0000313" key="2">
    <source>
        <dbReference type="Proteomes" id="UP000636709"/>
    </source>
</evidence>
<dbReference type="Proteomes" id="UP000636709">
    <property type="component" value="Unassembled WGS sequence"/>
</dbReference>